<sequence>MELDPRLIELADSHAVAIYVDGGFKGSGFVLAPELVVTCAHVVERAADEVLVWTSGSADRTGTVIARHPPRRGGDGYYDSPDIALVRLHEPLDRQGVWLAEEPPQAGTVVLARGFSRFTAEPDVQRDSLSLTVRGPAGSLLGVKDDRIEAGLSGALVLDTMTGRVCGMVKASRERREVQGGWIVPAHVIAEHAAAAGGGARHRPGTAWFDLASRRAELHARLFGADRHPARVAAPRRDRPPSWWLQTRNEVVPFIARPELDDLLDWCLRPDDRGMRLVTAPGGSGKTRLAMRLCQVLREKGWIAGFLPGDPHETSPRISEAVDAGYRVLVVVDYAETRTDPNKSLLTALEQEEPGMVRVLLLARSGGPWWTSLKNRDVVDGDPVRLSPLGERTGPGPVLSAAWQAFHAAIIGGPASAPPAGPGADGPDDVLSLHALALDEVLARRDGVRVGSGDPLGRVLGREQQYWTDLARGHQPALPTQDASVRRVLLLPALFSAVSAEQAEAALGRLETLPEHALASAAELLHRLYPHPGLYWAPLQPDRLAELLLSQVIDDAESADASVGLLTSVLADCTFEQAEQAMTVLDRTRVALHRRGSHEPANWLMETIGTLIRTRPLDFLPAAAGVLSSGTPGWDVLQEVLESADYFDVLLPLHQRVARTRRNSEVVHEILGALMLRYKRSFSSRIWSPKGRETAAQLLQAVREIGDLFEARGEPDHAWWHARTAVAFAAKLARADPDAYRPVHADCLDVLGYRLVVLDRRRPALRVARRAAKARRTLARRDPAHRPLLVQALTRLGTVSATAGKPDSALRVTEEAAEVALDLAREDEHGWSGLVVAVYNNYGLLLSGADRQAEAAEAAKVLASALAVADSQHLTPAERDALEPYRLTVARLLAQESVTDYRLMPTTAVYPGETDDDLP</sequence>
<dbReference type="InterPro" id="IPR011990">
    <property type="entry name" value="TPR-like_helical_dom_sf"/>
</dbReference>
<evidence type="ECO:0000313" key="3">
    <source>
        <dbReference type="Proteomes" id="UP001218629"/>
    </source>
</evidence>
<proteinExistence type="predicted"/>
<dbReference type="InterPro" id="IPR009003">
    <property type="entry name" value="Peptidase_S1_PA"/>
</dbReference>
<dbReference type="Pfam" id="PF25199">
    <property type="entry name" value="nSTAND_NTPase5"/>
    <property type="match status" value="1"/>
</dbReference>
<dbReference type="InterPro" id="IPR027417">
    <property type="entry name" value="P-loop_NTPase"/>
</dbReference>
<dbReference type="Gene3D" id="2.40.10.120">
    <property type="match status" value="1"/>
</dbReference>
<dbReference type="GO" id="GO:0006508">
    <property type="term" value="P:proteolysis"/>
    <property type="evidence" value="ECO:0007669"/>
    <property type="project" value="UniProtKB-KW"/>
</dbReference>
<dbReference type="Proteomes" id="UP001218629">
    <property type="component" value="Chromosome"/>
</dbReference>
<dbReference type="GO" id="GO:0008233">
    <property type="term" value="F:peptidase activity"/>
    <property type="evidence" value="ECO:0007669"/>
    <property type="project" value="UniProtKB-KW"/>
</dbReference>
<feature type="domain" description="Novel STAND NTPase 5" evidence="1">
    <location>
        <begin position="259"/>
        <end position="365"/>
    </location>
</feature>
<name>A0ABY8A2J2_9ACTN</name>
<dbReference type="SUPFAM" id="SSF48452">
    <property type="entry name" value="TPR-like"/>
    <property type="match status" value="1"/>
</dbReference>
<gene>
    <name evidence="2" type="ORF">MOV08_07660</name>
</gene>
<evidence type="ECO:0000313" key="2">
    <source>
        <dbReference type="EMBL" id="WEB39174.1"/>
    </source>
</evidence>
<protein>
    <submittedName>
        <fullName evidence="2">Serine protease</fullName>
    </submittedName>
</protein>
<dbReference type="RefSeq" id="WP_275306801.1">
    <property type="nucleotide sequence ID" value="NZ_CP095749.1"/>
</dbReference>
<organism evidence="2 3">
    <name type="scientific">Streptomyces yunnanensis</name>
    <dbReference type="NCBI Taxonomy" id="156453"/>
    <lineage>
        <taxon>Bacteria</taxon>
        <taxon>Bacillati</taxon>
        <taxon>Actinomycetota</taxon>
        <taxon>Actinomycetes</taxon>
        <taxon>Kitasatosporales</taxon>
        <taxon>Streptomycetaceae</taxon>
        <taxon>Streptomyces</taxon>
    </lineage>
</organism>
<dbReference type="SUPFAM" id="SSF50494">
    <property type="entry name" value="Trypsin-like serine proteases"/>
    <property type="match status" value="1"/>
</dbReference>
<reference evidence="2 3" key="1">
    <citation type="submission" date="2022-03" db="EMBL/GenBank/DDBJ databases">
        <title>Streptomyces yunnanensis P86,complete genome.</title>
        <authorList>
            <person name="Chen S."/>
            <person name="Zhang Q."/>
        </authorList>
    </citation>
    <scope>NUCLEOTIDE SEQUENCE [LARGE SCALE GENOMIC DNA]</scope>
    <source>
        <strain evidence="2 3">P86</strain>
    </source>
</reference>
<dbReference type="SUPFAM" id="SSF52540">
    <property type="entry name" value="P-loop containing nucleoside triphosphate hydrolases"/>
    <property type="match status" value="1"/>
</dbReference>
<dbReference type="InterPro" id="IPR057574">
    <property type="entry name" value="nSTAND_NTPase5_dom"/>
</dbReference>
<keyword evidence="2" id="KW-0378">Hydrolase</keyword>
<dbReference type="Gene3D" id="1.25.40.10">
    <property type="entry name" value="Tetratricopeptide repeat domain"/>
    <property type="match status" value="1"/>
</dbReference>
<dbReference type="EMBL" id="CP095749">
    <property type="protein sequence ID" value="WEB39174.1"/>
    <property type="molecule type" value="Genomic_DNA"/>
</dbReference>
<keyword evidence="3" id="KW-1185">Reference proteome</keyword>
<evidence type="ECO:0000259" key="1">
    <source>
        <dbReference type="Pfam" id="PF25199"/>
    </source>
</evidence>
<dbReference type="Pfam" id="PF13365">
    <property type="entry name" value="Trypsin_2"/>
    <property type="match status" value="1"/>
</dbReference>
<accession>A0ABY8A2J2</accession>
<keyword evidence="2" id="KW-0645">Protease</keyword>